<protein>
    <submittedName>
        <fullName evidence="2">Uncharacterized protein</fullName>
    </submittedName>
</protein>
<comment type="caution">
    <text evidence="2">The sequence shown here is derived from an EMBL/GenBank/DDBJ whole genome shotgun (WGS) entry which is preliminary data.</text>
</comment>
<gene>
    <name evidence="2" type="ORF">Salat_2353200</name>
</gene>
<reference evidence="2" key="1">
    <citation type="submission" date="2020-06" db="EMBL/GenBank/DDBJ databases">
        <authorList>
            <person name="Li T."/>
            <person name="Hu X."/>
            <person name="Zhang T."/>
            <person name="Song X."/>
            <person name="Zhang H."/>
            <person name="Dai N."/>
            <person name="Sheng W."/>
            <person name="Hou X."/>
            <person name="Wei L."/>
        </authorList>
    </citation>
    <scope>NUCLEOTIDE SEQUENCE</scope>
    <source>
        <strain evidence="2">3651</strain>
        <tissue evidence="2">Leaf</tissue>
    </source>
</reference>
<keyword evidence="3" id="KW-1185">Reference proteome</keyword>
<reference evidence="2" key="2">
    <citation type="journal article" date="2024" name="Plant">
        <title>Genomic evolution and insights into agronomic trait innovations of Sesamum species.</title>
        <authorList>
            <person name="Miao H."/>
            <person name="Wang L."/>
            <person name="Qu L."/>
            <person name="Liu H."/>
            <person name="Sun Y."/>
            <person name="Le M."/>
            <person name="Wang Q."/>
            <person name="Wei S."/>
            <person name="Zheng Y."/>
            <person name="Lin W."/>
            <person name="Duan Y."/>
            <person name="Cao H."/>
            <person name="Xiong S."/>
            <person name="Wang X."/>
            <person name="Wei L."/>
            <person name="Li C."/>
            <person name="Ma Q."/>
            <person name="Ju M."/>
            <person name="Zhao R."/>
            <person name="Li G."/>
            <person name="Mu C."/>
            <person name="Tian Q."/>
            <person name="Mei H."/>
            <person name="Zhang T."/>
            <person name="Gao T."/>
            <person name="Zhang H."/>
        </authorList>
    </citation>
    <scope>NUCLEOTIDE SEQUENCE</scope>
    <source>
        <strain evidence="2">3651</strain>
    </source>
</reference>
<dbReference type="AlphaFoldDB" id="A0AAE2CEQ7"/>
<proteinExistence type="predicted"/>
<evidence type="ECO:0000256" key="1">
    <source>
        <dbReference type="SAM" id="Coils"/>
    </source>
</evidence>
<keyword evidence="1" id="KW-0175">Coiled coil</keyword>
<evidence type="ECO:0000313" key="3">
    <source>
        <dbReference type="Proteomes" id="UP001293254"/>
    </source>
</evidence>
<evidence type="ECO:0000313" key="2">
    <source>
        <dbReference type="EMBL" id="KAK4419403.1"/>
    </source>
</evidence>
<dbReference type="Proteomes" id="UP001293254">
    <property type="component" value="Unassembled WGS sequence"/>
</dbReference>
<name>A0AAE2CEQ7_9LAMI</name>
<sequence length="111" mass="13252">MAVLAEKLRRLKQRLKHWNKTIFGDLFQNLTQAEETVKQAERRYDADPSDENLYAMNEGTGLLQHSLSVEEDFWRQKAACRWTLDGDRNTRYFHSLVKKGARSEYYFFYLP</sequence>
<accession>A0AAE2CEQ7</accession>
<feature type="coiled-coil region" evidence="1">
    <location>
        <begin position="1"/>
        <end position="43"/>
    </location>
</feature>
<organism evidence="2 3">
    <name type="scientific">Sesamum alatum</name>
    <dbReference type="NCBI Taxonomy" id="300844"/>
    <lineage>
        <taxon>Eukaryota</taxon>
        <taxon>Viridiplantae</taxon>
        <taxon>Streptophyta</taxon>
        <taxon>Embryophyta</taxon>
        <taxon>Tracheophyta</taxon>
        <taxon>Spermatophyta</taxon>
        <taxon>Magnoliopsida</taxon>
        <taxon>eudicotyledons</taxon>
        <taxon>Gunneridae</taxon>
        <taxon>Pentapetalae</taxon>
        <taxon>asterids</taxon>
        <taxon>lamiids</taxon>
        <taxon>Lamiales</taxon>
        <taxon>Pedaliaceae</taxon>
        <taxon>Sesamum</taxon>
    </lineage>
</organism>
<dbReference type="EMBL" id="JACGWO010000009">
    <property type="protein sequence ID" value="KAK4419403.1"/>
    <property type="molecule type" value="Genomic_DNA"/>
</dbReference>